<organism evidence="1">
    <name type="scientific">Ophidiomyces ophidiicola</name>
    <dbReference type="NCBI Taxonomy" id="1387563"/>
    <lineage>
        <taxon>Eukaryota</taxon>
        <taxon>Fungi</taxon>
        <taxon>Dikarya</taxon>
        <taxon>Ascomycota</taxon>
        <taxon>Pezizomycotina</taxon>
        <taxon>Eurotiomycetes</taxon>
        <taxon>Eurotiomycetidae</taxon>
        <taxon>Onygenales</taxon>
        <taxon>Onygenaceae</taxon>
        <taxon>Ophidiomyces</taxon>
    </lineage>
</organism>
<proteinExistence type="predicted"/>
<accession>A0ACB8UU93</accession>
<gene>
    <name evidence="1" type="ORF">LOY88_004224</name>
</gene>
<comment type="caution">
    <text evidence="1">The sequence shown here is derived from an EMBL/GenBank/DDBJ whole genome shotgun (WGS) entry which is preliminary data.</text>
</comment>
<protein>
    <submittedName>
        <fullName evidence="1">Uncharacterized protein</fullName>
    </submittedName>
</protein>
<name>A0ACB8UU93_9EURO</name>
<sequence>MAQNSIHMVADPSSGALPILLDKNLCSLNDISQQGIISNHSELSPNDLSEPEPSSYFETACDTLVDSRESYDFFQTGHHANYCGSNQRGISSNIFLEPPFQGFKECFQVANTDDEELKLQITPTRAGHNAVIQGLPAGVGALDADEKIVLTFTSAAEANSFAPQKWPNALVDATIPQTQIEREAIVRDLMMSMYDLSNSKDNDGMLRPWRERRYCFQRVEIACWNILAACIERHQNGPLRQSWELKDSKPDNIGTFAERISIILQILRERKTICKRLLDVPFFLNFIDDPNYQENRVEQNKGLNAKKGVVIKAGKDALEKEEKESGRVPLEEKKRQKKSDSPTIKSDPAAPSTGKRKRKSGLKTQTREAVKIRPSCETPCSMPFNSLNSAHHSNLFALQATPTLNSNTVGYVQTLGTELLHSNTSSHYFPALEYARHPINFSREDSSVIDLAKTMTSHNFHGLGTPISGPSQTSSPTANQFFAPMNSALNGYMRGPQSHGIQTPWYPITDQIADISSPSSQFKSSQFPTAGNHILNIAQPINQPYFQYPQHLEGKLLDNFTPGSSINSAFQQHPAFQTPCYPLQNFSGVNTLHNFSINPIEANSGAQQPSNESFRHGPMDKRSHENTPEPST</sequence>
<dbReference type="EMBL" id="JALBCA010000061">
    <property type="protein sequence ID" value="KAI2385273.1"/>
    <property type="molecule type" value="Genomic_DNA"/>
</dbReference>
<reference evidence="1" key="1">
    <citation type="journal article" date="2022" name="bioRxiv">
        <title>Population genetic analysis of Ophidiomyces ophidiicola, the causative agent of snake fungal disease, indicates recent introductions to the USA.</title>
        <authorList>
            <person name="Ladner J.T."/>
            <person name="Palmer J.M."/>
            <person name="Ettinger C.L."/>
            <person name="Stajich J.E."/>
            <person name="Farrell T.M."/>
            <person name="Glorioso B.M."/>
            <person name="Lawson B."/>
            <person name="Price S.J."/>
            <person name="Stengle A.G."/>
            <person name="Grear D.A."/>
            <person name="Lorch J.M."/>
        </authorList>
    </citation>
    <scope>NUCLEOTIDE SEQUENCE</scope>
    <source>
        <strain evidence="1">NWHC 24266-5</strain>
    </source>
</reference>
<evidence type="ECO:0000313" key="1">
    <source>
        <dbReference type="EMBL" id="KAI2385273.1"/>
    </source>
</evidence>